<dbReference type="Proteomes" id="UP000019116">
    <property type="component" value="Chromosome 6D"/>
</dbReference>
<dbReference type="Gramene" id="TraesLDM6D03G03798600.1">
    <property type="protein sequence ID" value="TraesLDM6D03G03798600.1"/>
    <property type="gene ID" value="TraesLDM6D03G03798600"/>
</dbReference>
<dbReference type="OMA" id="NTEWRAE"/>
<organism evidence="2">
    <name type="scientific">Triticum aestivum</name>
    <name type="common">Wheat</name>
    <dbReference type="NCBI Taxonomy" id="4565"/>
    <lineage>
        <taxon>Eukaryota</taxon>
        <taxon>Viridiplantae</taxon>
        <taxon>Streptophyta</taxon>
        <taxon>Embryophyta</taxon>
        <taxon>Tracheophyta</taxon>
        <taxon>Spermatophyta</taxon>
        <taxon>Magnoliopsida</taxon>
        <taxon>Liliopsida</taxon>
        <taxon>Poales</taxon>
        <taxon>Poaceae</taxon>
        <taxon>BOP clade</taxon>
        <taxon>Pooideae</taxon>
        <taxon>Triticodae</taxon>
        <taxon>Triticeae</taxon>
        <taxon>Triticinae</taxon>
        <taxon>Triticum</taxon>
    </lineage>
</organism>
<dbReference type="PANTHER" id="PTHR45125:SF48">
    <property type="entry name" value="MYB-LIKE DOMAIN-CONTAINING PROTEIN"/>
    <property type="match status" value="1"/>
</dbReference>
<evidence type="ECO:0000256" key="1">
    <source>
        <dbReference type="SAM" id="MobiDB-lite"/>
    </source>
</evidence>
<feature type="compositionally biased region" description="Basic residues" evidence="1">
    <location>
        <begin position="257"/>
        <end position="267"/>
    </location>
</feature>
<proteinExistence type="predicted"/>
<feature type="compositionally biased region" description="Low complexity" evidence="1">
    <location>
        <begin position="70"/>
        <end position="79"/>
    </location>
</feature>
<feature type="compositionally biased region" description="Acidic residues" evidence="1">
    <location>
        <begin position="235"/>
        <end position="252"/>
    </location>
</feature>
<feature type="region of interest" description="Disordered" evidence="1">
    <location>
        <begin position="413"/>
        <end position="445"/>
    </location>
</feature>
<name>A0A3B6QL38_WHEAT</name>
<protein>
    <recommendedName>
        <fullName evidence="4">No apical meristem-associated C-terminal domain-containing protein</fullName>
    </recommendedName>
</protein>
<feature type="region of interest" description="Disordered" evidence="1">
    <location>
        <begin position="165"/>
        <end position="186"/>
    </location>
</feature>
<dbReference type="Gramene" id="TraesWEE_scaffold_119474_01G000300.1">
    <property type="protein sequence ID" value="TraesWEE_scaffold_119474_01G000300.1"/>
    <property type="gene ID" value="TraesWEE_scaffold_119474_01G000300"/>
</dbReference>
<dbReference type="AlphaFoldDB" id="A0A3B6QL38"/>
<dbReference type="OrthoDB" id="693008at2759"/>
<feature type="region of interest" description="Disordered" evidence="1">
    <location>
        <begin position="1"/>
        <end position="152"/>
    </location>
</feature>
<evidence type="ECO:0008006" key="4">
    <source>
        <dbReference type="Google" id="ProtNLM"/>
    </source>
</evidence>
<feature type="compositionally biased region" description="Pro residues" evidence="1">
    <location>
        <begin position="563"/>
        <end position="582"/>
    </location>
</feature>
<feature type="compositionally biased region" description="Basic and acidic residues" evidence="1">
    <location>
        <begin position="42"/>
        <end position="69"/>
    </location>
</feature>
<dbReference type="Gramene" id="TraesCS6D03G0877700.1">
    <property type="protein sequence ID" value="TraesCS6D03G0877700.1.CDS"/>
    <property type="gene ID" value="TraesCS6D03G0877700"/>
</dbReference>
<accession>A0A3B6QL38</accession>
<reference evidence="2" key="2">
    <citation type="submission" date="2018-10" db="UniProtKB">
        <authorList>
            <consortium name="EnsemblPlants"/>
        </authorList>
    </citation>
    <scope>IDENTIFICATION</scope>
</reference>
<feature type="region of interest" description="Disordered" evidence="1">
    <location>
        <begin position="235"/>
        <end position="272"/>
    </location>
</feature>
<dbReference type="Gramene" id="TraesCS6D02G380900.1">
    <property type="protein sequence ID" value="TraesCS6D02G380900.1"/>
    <property type="gene ID" value="TraesCS6D02G380900"/>
</dbReference>
<evidence type="ECO:0000313" key="3">
    <source>
        <dbReference type="Proteomes" id="UP000019116"/>
    </source>
</evidence>
<sequence length="588" mass="64139">MPPKKYVVPRAAATATASVAQPKQRKPRVPPAKPPGMTNAEWRAEVHRRDAVTADRRNRAITKKARDNAARAAAASADQAEAEATRVGMMNPPDSHTQYAPWGQQGVGSPSPQPWGCTPSPGYADGDAHGGFNPNVTFPHGHPAQRTPSPAFAGVQYPPYNYSSPAYASSPTPPLRRGTLPFSHLGDTDETEADMDDIIASGSAAAAASPGFVTPDDTVDLSGGMDGELGYVYGEEEQEEEDEEEQEEEEEPVTIPARRRKKKKRAARSGEPRIKWASKEQECLAEAWKVVCLDPTTGTNQSIETYWERIKAEFNERKLVDPYFKGIYMQRGARRWRTIGGLIQGACNKWHGIVEEVAARPESGASVEDQLLRMFAMYRQGNNDVVFKYLHVYKRIDKCEKWAEVRRTLDKAKETYKPDAPTSGASEGRPDGNKGAKNGKHADAATARVQESIEHCLADAQARATLREEKTGARWSALLSSSAVKIDLLRTNVVAKKRNTDLAFLLGGADMLQSNDEAVKAWYLAERGLILNQLPSTTTPTPTLPPSPSDDAAETPRSTEATPTPPSTETPPSPRTPTPPTPEVDLAI</sequence>
<feature type="region of interest" description="Disordered" evidence="1">
    <location>
        <begin position="534"/>
        <end position="588"/>
    </location>
</feature>
<dbReference type="Gramene" id="TraesLDM6D03G03798600.2">
    <property type="protein sequence ID" value="TraesLDM6D03G03798600.2"/>
    <property type="gene ID" value="TraesLDM6D03G03798600"/>
</dbReference>
<evidence type="ECO:0000313" key="2">
    <source>
        <dbReference type="EnsemblPlants" id="TraesCS6D02G380900.1"/>
    </source>
</evidence>
<keyword evidence="3" id="KW-1185">Reference proteome</keyword>
<dbReference type="EnsemblPlants" id="TraesCS6D02G380900.1">
    <property type="protein sequence ID" value="TraesCS6D02G380900.1"/>
    <property type="gene ID" value="TraesCS6D02G380900"/>
</dbReference>
<reference evidence="2" key="1">
    <citation type="submission" date="2018-08" db="EMBL/GenBank/DDBJ databases">
        <authorList>
            <person name="Rossello M."/>
        </authorList>
    </citation>
    <scope>NUCLEOTIDE SEQUENCE [LARGE SCALE GENOMIC DNA]</scope>
    <source>
        <strain evidence="2">cv. Chinese Spring</strain>
    </source>
</reference>
<dbReference type="PANTHER" id="PTHR45125">
    <property type="entry name" value="F21J9.4-RELATED"/>
    <property type="match status" value="1"/>
</dbReference>